<dbReference type="Ensembl" id="ENSEBUT00000024176.1">
    <property type="protein sequence ID" value="ENSEBUP00000023600.1"/>
    <property type="gene ID" value="ENSEBUG00000014541.1"/>
</dbReference>
<feature type="region of interest" description="Disordered" evidence="2">
    <location>
        <begin position="278"/>
        <end position="313"/>
    </location>
</feature>
<reference evidence="3" key="1">
    <citation type="submission" date="2025-08" db="UniProtKB">
        <authorList>
            <consortium name="Ensembl"/>
        </authorList>
    </citation>
    <scope>IDENTIFICATION</scope>
</reference>
<dbReference type="OMA" id="VELTKCH"/>
<dbReference type="AlphaFoldDB" id="A0A8C4R3J6"/>
<accession>A0A8C4R3J6</accession>
<evidence type="ECO:0000313" key="3">
    <source>
        <dbReference type="Ensembl" id="ENSEBUP00000023600.1"/>
    </source>
</evidence>
<sequence>MQQIEELKKQLEMTDQQSRQVSDEQKKFEKKTSNLDAKLHHLEQMLQDNDTKYREEIKSILVEMKLKENHHEAMCRENKVHINNIEKLNNNLLCTEEKLHQQKLQQNSNEEELKKQVEVLSQQLNARDKNFSEISSKNKELSEDLEKVTRKLSEVELQLEKQQQRDAQHQQQDVKSCQQIKLLLQRLNAKDKQCKQIALKNTELSEELKKLSDKFSEVELQLQDQRQQHELQKQKDVKTCQEVEVLSQRSSVKDEHLNELTLRNNVLSQDLAKLGSRRTNEREVIDGSQPTLQKDSDMSCGGGSQNSASSNVI</sequence>
<name>A0A8C4R3J6_EPTBU</name>
<organism evidence="3 4">
    <name type="scientific">Eptatretus burgeri</name>
    <name type="common">Inshore hagfish</name>
    <dbReference type="NCBI Taxonomy" id="7764"/>
    <lineage>
        <taxon>Eukaryota</taxon>
        <taxon>Metazoa</taxon>
        <taxon>Chordata</taxon>
        <taxon>Craniata</taxon>
        <taxon>Vertebrata</taxon>
        <taxon>Cyclostomata</taxon>
        <taxon>Myxini</taxon>
        <taxon>Myxiniformes</taxon>
        <taxon>Myxinidae</taxon>
        <taxon>Eptatretinae</taxon>
        <taxon>Eptatretus</taxon>
    </lineage>
</organism>
<dbReference type="Proteomes" id="UP000694388">
    <property type="component" value="Unplaced"/>
</dbReference>
<keyword evidence="4" id="KW-1185">Reference proteome</keyword>
<keyword evidence="1" id="KW-0175">Coiled coil</keyword>
<protein>
    <submittedName>
        <fullName evidence="3">Uncharacterized protein</fullName>
    </submittedName>
</protein>
<evidence type="ECO:0000313" key="4">
    <source>
        <dbReference type="Proteomes" id="UP000694388"/>
    </source>
</evidence>
<reference evidence="3" key="2">
    <citation type="submission" date="2025-09" db="UniProtKB">
        <authorList>
            <consortium name="Ensembl"/>
        </authorList>
    </citation>
    <scope>IDENTIFICATION</scope>
</reference>
<dbReference type="GeneTree" id="ENSGT00930000152982"/>
<feature type="compositionally biased region" description="Basic and acidic residues" evidence="2">
    <location>
        <begin position="21"/>
        <end position="36"/>
    </location>
</feature>
<feature type="compositionally biased region" description="Basic and acidic residues" evidence="2">
    <location>
        <begin position="1"/>
        <end position="12"/>
    </location>
</feature>
<evidence type="ECO:0000256" key="2">
    <source>
        <dbReference type="SAM" id="MobiDB-lite"/>
    </source>
</evidence>
<feature type="coiled-coil region" evidence="1">
    <location>
        <begin position="78"/>
        <end position="235"/>
    </location>
</feature>
<feature type="region of interest" description="Disordered" evidence="2">
    <location>
        <begin position="1"/>
        <end position="36"/>
    </location>
</feature>
<proteinExistence type="predicted"/>
<evidence type="ECO:0000256" key="1">
    <source>
        <dbReference type="SAM" id="Coils"/>
    </source>
</evidence>